<name>A0ACC3CIM3_PYRYE</name>
<gene>
    <name evidence="1" type="ORF">I4F81_012326</name>
</gene>
<proteinExistence type="predicted"/>
<accession>A0ACC3CIM3</accession>
<sequence>MVDRTSLPAQLKWYYSRLFPLDLIGKWLSYGEATTLAKREVSFTLEGDIYLRYRSFDTPAALGTELGKLTPIKIDFGAVHNIRPRDKGASALPLTPAEKELVFDIDMTDYHDVMGALRDSDPTTETDVNWAYMAAAVRILDTALEEDFGFRHRLWVYSGRRGVHCWVADARARRLSNEARGAVAEFLGLRFEERANLGGRRATDITAPLHPSLARARREACEPTFLNFVLGEQRLLDADGGDTAGVLAHIPDRGLRVGLAGVLSRGPLATATGVDRWARIEKELTRAAKADPSLKSVSDHIVLRYTYPRLDIPVTRDVGHLLKAPFCVHPKTGRVCVPFDAANVESFDPRERRLVAELGMTLSPVPSGARDNVFAYGGTFMQRDAVTIRGKPVKVFLSDVMRQLVEAHSTDFAAPFESEKLLSTNLRGLMGNLVSDDEFAAVVAYCGVDIEASANASAADYVHKALLFTSARDRQFYVTAGLHGLVRAMLARSGVPVFCNHKLTSCWDVTKDLKELTFAGHAGESPPVVARSVIMTLTREQLVAIEGVTSHRKQYTRHVQAVPIFVAVLTFVDPFWTRLGAFYGRTTTERPIRAVHYLADGKRVAVVCSGVYAAFWADRVEAGVAGVVMGELAAHVAAAHHTGSEPLTVMRELAAGSRNGIHACGDSFSTHQNWVEGALESADAVVRVFERTGGVGGPPPSGGVSVGGGAATAAASSSGGWARGGLFKRRSAPVPLTGGGGATAAAGGVGGGAATTGGGG</sequence>
<dbReference type="Proteomes" id="UP000798662">
    <property type="component" value="Chromosome 3"/>
</dbReference>
<organism evidence="1 2">
    <name type="scientific">Pyropia yezoensis</name>
    <name type="common">Susabi-nori</name>
    <name type="synonym">Porphyra yezoensis</name>
    <dbReference type="NCBI Taxonomy" id="2788"/>
    <lineage>
        <taxon>Eukaryota</taxon>
        <taxon>Rhodophyta</taxon>
        <taxon>Bangiophyceae</taxon>
        <taxon>Bangiales</taxon>
        <taxon>Bangiaceae</taxon>
        <taxon>Pyropia</taxon>
    </lineage>
</organism>
<evidence type="ECO:0000313" key="2">
    <source>
        <dbReference type="Proteomes" id="UP000798662"/>
    </source>
</evidence>
<evidence type="ECO:0000313" key="1">
    <source>
        <dbReference type="EMBL" id="KAK1869861.1"/>
    </source>
</evidence>
<protein>
    <submittedName>
        <fullName evidence="1">Uncharacterized protein</fullName>
    </submittedName>
</protein>
<comment type="caution">
    <text evidence="1">The sequence shown here is derived from an EMBL/GenBank/DDBJ whole genome shotgun (WGS) entry which is preliminary data.</text>
</comment>
<dbReference type="EMBL" id="CM020620">
    <property type="protein sequence ID" value="KAK1869861.1"/>
    <property type="molecule type" value="Genomic_DNA"/>
</dbReference>
<keyword evidence="2" id="KW-1185">Reference proteome</keyword>
<reference evidence="1" key="1">
    <citation type="submission" date="2019-11" db="EMBL/GenBank/DDBJ databases">
        <title>Nori genome reveals adaptations in red seaweeds to the harsh intertidal environment.</title>
        <authorList>
            <person name="Wang D."/>
            <person name="Mao Y."/>
        </authorList>
    </citation>
    <scope>NUCLEOTIDE SEQUENCE</scope>
    <source>
        <tissue evidence="1">Gametophyte</tissue>
    </source>
</reference>